<evidence type="ECO:0000256" key="2">
    <source>
        <dbReference type="ARBA" id="ARBA00022801"/>
    </source>
</evidence>
<dbReference type="Pfam" id="PF03061">
    <property type="entry name" value="4HBT"/>
    <property type="match status" value="1"/>
</dbReference>
<dbReference type="GO" id="GO:0005829">
    <property type="term" value="C:cytosol"/>
    <property type="evidence" value="ECO:0007669"/>
    <property type="project" value="TreeGrafter"/>
</dbReference>
<sequence>MTDSEPGSSTAPDRSPRAAAPEGAAARWRRLHDVAAEDPRAAAALATEMGAGTLAGRTGTEFLVLGAEEVVARMPVAGNTQPAGLLHGGASAALAETVGSMGASLAGGPGTAAVGVDLNATHHRAVTPARSTWVTATGRPLHVGRRVVSYEVVLVDDGGRRVCTARLTCQLVPLPDA</sequence>
<reference evidence="5 6" key="1">
    <citation type="journal article" date="2015" name="Stand. Genomic Sci.">
        <title>Genomic Encyclopedia of Bacterial and Archaeal Type Strains, Phase III: the genomes of soil and plant-associated and newly described type strains.</title>
        <authorList>
            <person name="Whitman W.B."/>
            <person name="Woyke T."/>
            <person name="Klenk H.P."/>
            <person name="Zhou Y."/>
            <person name="Lilburn T.G."/>
            <person name="Beck B.J."/>
            <person name="De Vos P."/>
            <person name="Vandamme P."/>
            <person name="Eisen J.A."/>
            <person name="Garrity G."/>
            <person name="Hugenholtz P."/>
            <person name="Kyrpides N.C."/>
        </authorList>
    </citation>
    <scope>NUCLEOTIDE SEQUENCE [LARGE SCALE GENOMIC DNA]</scope>
    <source>
        <strain evidence="5 6">CECT 7306</strain>
    </source>
</reference>
<dbReference type="InParanoid" id="A0A3N1HS99"/>
<evidence type="ECO:0000313" key="6">
    <source>
        <dbReference type="Proteomes" id="UP000276232"/>
    </source>
</evidence>
<dbReference type="AlphaFoldDB" id="A0A3N1HS99"/>
<dbReference type="GO" id="GO:0061522">
    <property type="term" value="F:1,4-dihydroxy-2-naphthoyl-CoA thioesterase activity"/>
    <property type="evidence" value="ECO:0007669"/>
    <property type="project" value="TreeGrafter"/>
</dbReference>
<dbReference type="InterPro" id="IPR029069">
    <property type="entry name" value="HotDog_dom_sf"/>
</dbReference>
<evidence type="ECO:0000259" key="4">
    <source>
        <dbReference type="Pfam" id="PF03061"/>
    </source>
</evidence>
<comment type="caution">
    <text evidence="5">The sequence shown here is derived from an EMBL/GenBank/DDBJ whole genome shotgun (WGS) entry which is preliminary data.</text>
</comment>
<gene>
    <name evidence="5" type="ORF">EDC03_0026</name>
</gene>
<organism evidence="5 6">
    <name type="scientific">Pseudokineococcus lusitanus</name>
    <dbReference type="NCBI Taxonomy" id="763993"/>
    <lineage>
        <taxon>Bacteria</taxon>
        <taxon>Bacillati</taxon>
        <taxon>Actinomycetota</taxon>
        <taxon>Actinomycetes</taxon>
        <taxon>Kineosporiales</taxon>
        <taxon>Kineosporiaceae</taxon>
        <taxon>Pseudokineococcus</taxon>
    </lineage>
</organism>
<evidence type="ECO:0000313" key="5">
    <source>
        <dbReference type="EMBL" id="ROP45424.1"/>
    </source>
</evidence>
<dbReference type="SUPFAM" id="SSF54637">
    <property type="entry name" value="Thioesterase/thiol ester dehydrase-isomerase"/>
    <property type="match status" value="1"/>
</dbReference>
<dbReference type="RefSeq" id="WP_241966933.1">
    <property type="nucleotide sequence ID" value="NZ_RJKN01000001.1"/>
</dbReference>
<dbReference type="InterPro" id="IPR006683">
    <property type="entry name" value="Thioestr_dom"/>
</dbReference>
<evidence type="ECO:0000256" key="1">
    <source>
        <dbReference type="ARBA" id="ARBA00008324"/>
    </source>
</evidence>
<feature type="compositionally biased region" description="Polar residues" evidence="3">
    <location>
        <begin position="1"/>
        <end position="12"/>
    </location>
</feature>
<protein>
    <submittedName>
        <fullName evidence="5">Uncharacterized protein (TIGR00369 family)</fullName>
    </submittedName>
</protein>
<keyword evidence="6" id="KW-1185">Reference proteome</keyword>
<keyword evidence="2" id="KW-0378">Hydrolase</keyword>
<dbReference type="PANTHER" id="PTHR43240">
    <property type="entry name" value="1,4-DIHYDROXY-2-NAPHTHOYL-COA THIOESTERASE 1"/>
    <property type="match status" value="1"/>
</dbReference>
<feature type="region of interest" description="Disordered" evidence="3">
    <location>
        <begin position="1"/>
        <end position="25"/>
    </location>
</feature>
<comment type="similarity">
    <text evidence="1">Belongs to the thioesterase PaaI family.</text>
</comment>
<dbReference type="CDD" id="cd03443">
    <property type="entry name" value="PaaI_thioesterase"/>
    <property type="match status" value="1"/>
</dbReference>
<dbReference type="FunCoup" id="A0A3N1HS99">
    <property type="interactions" value="1"/>
</dbReference>
<dbReference type="Gene3D" id="3.10.129.10">
    <property type="entry name" value="Hotdog Thioesterase"/>
    <property type="match status" value="1"/>
</dbReference>
<dbReference type="NCBIfam" id="TIGR00369">
    <property type="entry name" value="unchar_dom_1"/>
    <property type="match status" value="1"/>
</dbReference>
<dbReference type="InterPro" id="IPR003736">
    <property type="entry name" value="PAAI_dom"/>
</dbReference>
<dbReference type="Proteomes" id="UP000276232">
    <property type="component" value="Unassembled WGS sequence"/>
</dbReference>
<evidence type="ECO:0000256" key="3">
    <source>
        <dbReference type="SAM" id="MobiDB-lite"/>
    </source>
</evidence>
<name>A0A3N1HS99_9ACTN</name>
<accession>A0A3N1HS99</accession>
<feature type="domain" description="Thioesterase" evidence="4">
    <location>
        <begin position="84"/>
        <end position="163"/>
    </location>
</feature>
<proteinExistence type="inferred from homology"/>
<dbReference type="PANTHER" id="PTHR43240:SF5">
    <property type="entry name" value="1,4-DIHYDROXY-2-NAPHTHOYL-COA THIOESTERASE 1"/>
    <property type="match status" value="1"/>
</dbReference>
<dbReference type="EMBL" id="RJKN01000001">
    <property type="protein sequence ID" value="ROP45424.1"/>
    <property type="molecule type" value="Genomic_DNA"/>
</dbReference>